<feature type="compositionally biased region" description="Basic and acidic residues" evidence="3">
    <location>
        <begin position="282"/>
        <end position="294"/>
    </location>
</feature>
<keyword evidence="7" id="KW-1185">Reference proteome</keyword>
<feature type="chain" id="PRO_5016168696" description="M23ase beta-sheet core domain-containing protein" evidence="4">
    <location>
        <begin position="35"/>
        <end position="466"/>
    </location>
</feature>
<feature type="signal peptide" evidence="4">
    <location>
        <begin position="1"/>
        <end position="34"/>
    </location>
</feature>
<protein>
    <recommendedName>
        <fullName evidence="5">M23ase beta-sheet core domain-containing protein</fullName>
    </recommendedName>
</protein>
<name>A0A2V1INM3_9BACT</name>
<evidence type="ECO:0000313" key="7">
    <source>
        <dbReference type="Proteomes" id="UP000244905"/>
    </source>
</evidence>
<dbReference type="Gene3D" id="6.10.250.3150">
    <property type="match status" value="1"/>
</dbReference>
<dbReference type="CDD" id="cd12797">
    <property type="entry name" value="M23_peptidase"/>
    <property type="match status" value="1"/>
</dbReference>
<organism evidence="6 7">
    <name type="scientific">Duncaniella muris</name>
    <dbReference type="NCBI Taxonomy" id="2094150"/>
    <lineage>
        <taxon>Bacteria</taxon>
        <taxon>Pseudomonadati</taxon>
        <taxon>Bacteroidota</taxon>
        <taxon>Bacteroidia</taxon>
        <taxon>Bacteroidales</taxon>
        <taxon>Muribaculaceae</taxon>
        <taxon>Duncaniella</taxon>
    </lineage>
</organism>
<keyword evidence="2" id="KW-0175">Coiled coil</keyword>
<feature type="region of interest" description="Disordered" evidence="3">
    <location>
        <begin position="32"/>
        <end position="73"/>
    </location>
</feature>
<dbReference type="InterPro" id="IPR016047">
    <property type="entry name" value="M23ase_b-sheet_dom"/>
</dbReference>
<sequence length="466" mass="51985">MPHSSPSGNLLKLCRSLAVLLLVAIIGAGSPADAQTRHKNTKTTIRKTATKQKTATRTLESVRKDKSTTEKKISETATRLNTNTKELQRQINRLNSLNGDIEANRSKVRDLRSHIDSLGTAISTTADSIKILEDDLEAMRLAYAKALRELQPHAASTGELSFIFSAKSFSEAYSRIRYLRRFSAWRERRAENIRRGIDRIAAQRARLTSLRHSQDLAYRKAEETQTTLSRQQAESEKMVTSLRKEDSALRAMLKEQKRKSAALDRELDRLIAAEQARIAREEAERARREKEKNKAKGTKASDTGRSAKDVASANAPTRTAASTSASALTGSFEANKGRLLFPVAGSYKIVRRFGRQPHPTLRHVETENSGIDIEVSPGTQARSIFAGKVSAIFRQDGFNSIVMIRHGRYISIYANLSAVTVKQGDSVKAGQNIGTVFSDPDDSNRTTLHFEIRNERQKLNPSQWVR</sequence>
<evidence type="ECO:0000256" key="4">
    <source>
        <dbReference type="SAM" id="SignalP"/>
    </source>
</evidence>
<feature type="compositionally biased region" description="Low complexity" evidence="3">
    <location>
        <begin position="311"/>
        <end position="327"/>
    </location>
</feature>
<dbReference type="SUPFAM" id="SSF51261">
    <property type="entry name" value="Duplicated hybrid motif"/>
    <property type="match status" value="1"/>
</dbReference>
<feature type="domain" description="M23ase beta-sheet core" evidence="5">
    <location>
        <begin position="368"/>
        <end position="461"/>
    </location>
</feature>
<dbReference type="GO" id="GO:0004222">
    <property type="term" value="F:metalloendopeptidase activity"/>
    <property type="evidence" value="ECO:0007669"/>
    <property type="project" value="TreeGrafter"/>
</dbReference>
<dbReference type="GeneID" id="82526811"/>
<evidence type="ECO:0000259" key="5">
    <source>
        <dbReference type="Pfam" id="PF01551"/>
    </source>
</evidence>
<dbReference type="Gene3D" id="2.70.70.10">
    <property type="entry name" value="Glucose Permease (Domain IIA)"/>
    <property type="match status" value="1"/>
</dbReference>
<evidence type="ECO:0000256" key="2">
    <source>
        <dbReference type="SAM" id="Coils"/>
    </source>
</evidence>
<dbReference type="Pfam" id="PF01551">
    <property type="entry name" value="Peptidase_M23"/>
    <property type="match status" value="1"/>
</dbReference>
<evidence type="ECO:0000256" key="3">
    <source>
        <dbReference type="SAM" id="MobiDB-lite"/>
    </source>
</evidence>
<dbReference type="AlphaFoldDB" id="A0A2V1INM3"/>
<dbReference type="PANTHER" id="PTHR21666">
    <property type="entry name" value="PEPTIDASE-RELATED"/>
    <property type="match status" value="1"/>
</dbReference>
<feature type="region of interest" description="Disordered" evidence="3">
    <location>
        <begin position="282"/>
        <end position="327"/>
    </location>
</feature>
<keyword evidence="1 4" id="KW-0732">Signal</keyword>
<evidence type="ECO:0000313" key="6">
    <source>
        <dbReference type="EMBL" id="PWB01064.1"/>
    </source>
</evidence>
<dbReference type="EMBL" id="PUEC01000026">
    <property type="protein sequence ID" value="PWB01064.1"/>
    <property type="molecule type" value="Genomic_DNA"/>
</dbReference>
<feature type="compositionally biased region" description="Basic and acidic residues" evidence="3">
    <location>
        <begin position="60"/>
        <end position="73"/>
    </location>
</feature>
<feature type="compositionally biased region" description="Basic residues" evidence="3">
    <location>
        <begin position="37"/>
        <end position="50"/>
    </location>
</feature>
<feature type="coiled-coil region" evidence="2">
    <location>
        <begin position="77"/>
        <end position="104"/>
    </location>
</feature>
<gene>
    <name evidence="6" type="ORF">C5O23_10720</name>
</gene>
<proteinExistence type="predicted"/>
<evidence type="ECO:0000256" key="1">
    <source>
        <dbReference type="ARBA" id="ARBA00022729"/>
    </source>
</evidence>
<dbReference type="RefSeq" id="WP_107032941.1">
    <property type="nucleotide sequence ID" value="NZ_PUEC01000026.1"/>
</dbReference>
<dbReference type="Proteomes" id="UP000244905">
    <property type="component" value="Unassembled WGS sequence"/>
</dbReference>
<dbReference type="PANTHER" id="PTHR21666:SF289">
    <property type="entry name" value="L-ALA--D-GLU ENDOPEPTIDASE"/>
    <property type="match status" value="1"/>
</dbReference>
<accession>A0A2V1INM3</accession>
<comment type="caution">
    <text evidence="6">The sequence shown here is derived from an EMBL/GenBank/DDBJ whole genome shotgun (WGS) entry which is preliminary data.</text>
</comment>
<dbReference type="InterPro" id="IPR011055">
    <property type="entry name" value="Dup_hybrid_motif"/>
</dbReference>
<reference evidence="7" key="1">
    <citation type="submission" date="2018-02" db="EMBL/GenBank/DDBJ databases">
        <authorList>
            <person name="Clavel T."/>
            <person name="Strowig T."/>
        </authorList>
    </citation>
    <scope>NUCLEOTIDE SEQUENCE [LARGE SCALE GENOMIC DNA]</scope>
    <source>
        <strain evidence="7">DSM 103720</strain>
    </source>
</reference>
<dbReference type="InterPro" id="IPR050570">
    <property type="entry name" value="Cell_wall_metabolism_enzyme"/>
</dbReference>